<evidence type="ECO:0000313" key="1">
    <source>
        <dbReference type="EMBL" id="ORY12718.1"/>
    </source>
</evidence>
<gene>
    <name evidence="1" type="ORF">BCR34DRAFT_563274</name>
</gene>
<sequence>MRFATLQGLGRNGPAIIPANDGKIVYHRSTYYSRILRTNKRLAHTALCLRIIGIGVGVPSAVADTWLGDILFSPPTRLSVVL</sequence>
<proteinExistence type="predicted"/>
<accession>A0A1Y1ZR68</accession>
<dbReference type="Proteomes" id="UP000193144">
    <property type="component" value="Unassembled WGS sequence"/>
</dbReference>
<evidence type="ECO:0000313" key="2">
    <source>
        <dbReference type="Proteomes" id="UP000193144"/>
    </source>
</evidence>
<protein>
    <submittedName>
        <fullName evidence="1">Uncharacterized protein</fullName>
    </submittedName>
</protein>
<dbReference type="EMBL" id="MCFA01000048">
    <property type="protein sequence ID" value="ORY12718.1"/>
    <property type="molecule type" value="Genomic_DNA"/>
</dbReference>
<dbReference type="AlphaFoldDB" id="A0A1Y1ZR68"/>
<keyword evidence="2" id="KW-1185">Reference proteome</keyword>
<name>A0A1Y1ZR68_9PLEO</name>
<comment type="caution">
    <text evidence="1">The sequence shown here is derived from an EMBL/GenBank/DDBJ whole genome shotgun (WGS) entry which is preliminary data.</text>
</comment>
<reference evidence="1 2" key="1">
    <citation type="submission" date="2016-07" db="EMBL/GenBank/DDBJ databases">
        <title>Pervasive Adenine N6-methylation of Active Genes in Fungi.</title>
        <authorList>
            <consortium name="DOE Joint Genome Institute"/>
            <person name="Mondo S.J."/>
            <person name="Dannebaum R.O."/>
            <person name="Kuo R.C."/>
            <person name="Labutti K."/>
            <person name="Haridas S."/>
            <person name="Kuo A."/>
            <person name="Salamov A."/>
            <person name="Ahrendt S.R."/>
            <person name="Lipzen A."/>
            <person name="Sullivan W."/>
            <person name="Andreopoulos W.B."/>
            <person name="Clum A."/>
            <person name="Lindquist E."/>
            <person name="Daum C."/>
            <person name="Ramamoorthy G.K."/>
            <person name="Gryganskyi A."/>
            <person name="Culley D."/>
            <person name="Magnuson J.K."/>
            <person name="James T.Y."/>
            <person name="O'Malley M.A."/>
            <person name="Stajich J.E."/>
            <person name="Spatafora J.W."/>
            <person name="Visel A."/>
            <person name="Grigoriev I.V."/>
        </authorList>
    </citation>
    <scope>NUCLEOTIDE SEQUENCE [LARGE SCALE GENOMIC DNA]</scope>
    <source>
        <strain evidence="1 2">CBS 115471</strain>
    </source>
</reference>
<organism evidence="1 2">
    <name type="scientific">Clohesyomyces aquaticus</name>
    <dbReference type="NCBI Taxonomy" id="1231657"/>
    <lineage>
        <taxon>Eukaryota</taxon>
        <taxon>Fungi</taxon>
        <taxon>Dikarya</taxon>
        <taxon>Ascomycota</taxon>
        <taxon>Pezizomycotina</taxon>
        <taxon>Dothideomycetes</taxon>
        <taxon>Pleosporomycetidae</taxon>
        <taxon>Pleosporales</taxon>
        <taxon>Lindgomycetaceae</taxon>
        <taxon>Clohesyomyces</taxon>
    </lineage>
</organism>